<evidence type="ECO:0000256" key="1">
    <source>
        <dbReference type="ARBA" id="ARBA00005614"/>
    </source>
</evidence>
<evidence type="ECO:0000313" key="10">
    <source>
        <dbReference type="Proteomes" id="UP000190834"/>
    </source>
</evidence>
<feature type="active site" evidence="5">
    <location>
        <position position="20"/>
    </location>
</feature>
<dbReference type="Pfam" id="PF00708">
    <property type="entry name" value="Acylphosphatase"/>
    <property type="match status" value="1"/>
</dbReference>
<dbReference type="PANTHER" id="PTHR47268:SF4">
    <property type="entry name" value="ACYLPHOSPHATASE"/>
    <property type="match status" value="1"/>
</dbReference>
<evidence type="ECO:0000256" key="4">
    <source>
        <dbReference type="ARBA" id="ARBA00047645"/>
    </source>
</evidence>
<dbReference type="PROSITE" id="PS00150">
    <property type="entry name" value="ACYLPHOSPHATASE_1"/>
    <property type="match status" value="1"/>
</dbReference>
<dbReference type="Gene3D" id="3.30.70.100">
    <property type="match status" value="1"/>
</dbReference>
<evidence type="ECO:0000256" key="6">
    <source>
        <dbReference type="RuleBase" id="RU000553"/>
    </source>
</evidence>
<organism evidence="9 10">
    <name type="scientific">Vibrio cincinnatiensis DSM 19608</name>
    <dbReference type="NCBI Taxonomy" id="1123491"/>
    <lineage>
        <taxon>Bacteria</taxon>
        <taxon>Pseudomonadati</taxon>
        <taxon>Pseudomonadota</taxon>
        <taxon>Gammaproteobacteria</taxon>
        <taxon>Vibrionales</taxon>
        <taxon>Vibrionaceae</taxon>
        <taxon>Vibrio</taxon>
    </lineage>
</organism>
<name>A0A1T4RHN6_VIBCI</name>
<dbReference type="PROSITE" id="PS51160">
    <property type="entry name" value="ACYLPHOSPHATASE_3"/>
    <property type="match status" value="1"/>
</dbReference>
<sequence>MTVQCDKFIVSGMVQGVGFRYHTAHQALKLGLTGYAKNLNSGDVEVVACGDQTKIKAFFEWLQKGPKSAQVDQVERSIIMLEAYYQGFQIL</sequence>
<dbReference type="AlphaFoldDB" id="A0A1T4RHN6"/>
<dbReference type="GO" id="GO:0003998">
    <property type="term" value="F:acylphosphatase activity"/>
    <property type="evidence" value="ECO:0007669"/>
    <property type="project" value="UniProtKB-EC"/>
</dbReference>
<dbReference type="Proteomes" id="UP000190834">
    <property type="component" value="Unassembled WGS sequence"/>
</dbReference>
<protein>
    <recommendedName>
        <fullName evidence="3 5">Acylphosphatase</fullName>
        <ecNumber evidence="2 5">3.6.1.7</ecNumber>
    </recommendedName>
</protein>
<keyword evidence="10" id="KW-1185">Reference proteome</keyword>
<keyword evidence="5 6" id="KW-0378">Hydrolase</keyword>
<feature type="domain" description="Acylphosphatase-like" evidence="8">
    <location>
        <begin position="5"/>
        <end position="91"/>
    </location>
</feature>
<dbReference type="InterPro" id="IPR036046">
    <property type="entry name" value="Acylphosphatase-like_dom_sf"/>
</dbReference>
<dbReference type="EMBL" id="FUXB01000014">
    <property type="protein sequence ID" value="SKA15520.1"/>
    <property type="molecule type" value="Genomic_DNA"/>
</dbReference>
<evidence type="ECO:0000259" key="8">
    <source>
        <dbReference type="PROSITE" id="PS51160"/>
    </source>
</evidence>
<dbReference type="RefSeq" id="WP_078926982.1">
    <property type="nucleotide sequence ID" value="NZ_FUXB01000014.1"/>
</dbReference>
<dbReference type="InterPro" id="IPR020456">
    <property type="entry name" value="Acylphosphatase"/>
</dbReference>
<evidence type="ECO:0000256" key="5">
    <source>
        <dbReference type="PROSITE-ProRule" id="PRU00520"/>
    </source>
</evidence>
<accession>A0A1T4RHN6</accession>
<dbReference type="InterPro" id="IPR001792">
    <property type="entry name" value="Acylphosphatase-like_dom"/>
</dbReference>
<reference evidence="10" key="1">
    <citation type="submission" date="2017-02" db="EMBL/GenBank/DDBJ databases">
        <authorList>
            <person name="Varghese N."/>
            <person name="Submissions S."/>
        </authorList>
    </citation>
    <scope>NUCLEOTIDE SEQUENCE [LARGE SCALE GENOMIC DNA]</scope>
    <source>
        <strain evidence="10">DSM 19608</strain>
    </source>
</reference>
<dbReference type="SUPFAM" id="SSF54975">
    <property type="entry name" value="Acylphosphatase/BLUF domain-like"/>
    <property type="match status" value="1"/>
</dbReference>
<dbReference type="GeneID" id="70583485"/>
<evidence type="ECO:0000313" key="9">
    <source>
        <dbReference type="EMBL" id="SKA15520.1"/>
    </source>
</evidence>
<comment type="similarity">
    <text evidence="1 7">Belongs to the acylphosphatase family.</text>
</comment>
<dbReference type="STRING" id="1123491.SAMN02745782_02623"/>
<evidence type="ECO:0000256" key="3">
    <source>
        <dbReference type="ARBA" id="ARBA00015991"/>
    </source>
</evidence>
<evidence type="ECO:0000256" key="2">
    <source>
        <dbReference type="ARBA" id="ARBA00012150"/>
    </source>
</evidence>
<dbReference type="PANTHER" id="PTHR47268">
    <property type="entry name" value="ACYLPHOSPHATASE"/>
    <property type="match status" value="1"/>
</dbReference>
<dbReference type="EC" id="3.6.1.7" evidence="2 5"/>
<evidence type="ECO:0000256" key="7">
    <source>
        <dbReference type="RuleBase" id="RU004168"/>
    </source>
</evidence>
<gene>
    <name evidence="9" type="ORF">SAMN02745782_02623</name>
</gene>
<dbReference type="PROSITE" id="PS00151">
    <property type="entry name" value="ACYLPHOSPHATASE_2"/>
    <property type="match status" value="1"/>
</dbReference>
<dbReference type="InterPro" id="IPR017968">
    <property type="entry name" value="Acylphosphatase_CS"/>
</dbReference>
<feature type="active site" evidence="5">
    <location>
        <position position="38"/>
    </location>
</feature>
<proteinExistence type="inferred from homology"/>
<dbReference type="NCBIfam" id="NF011000">
    <property type="entry name" value="PRK14426.1"/>
    <property type="match status" value="1"/>
</dbReference>
<comment type="catalytic activity">
    <reaction evidence="4 5 6">
        <text>an acyl phosphate + H2O = a carboxylate + phosphate + H(+)</text>
        <dbReference type="Rhea" id="RHEA:14965"/>
        <dbReference type="ChEBI" id="CHEBI:15377"/>
        <dbReference type="ChEBI" id="CHEBI:15378"/>
        <dbReference type="ChEBI" id="CHEBI:29067"/>
        <dbReference type="ChEBI" id="CHEBI:43474"/>
        <dbReference type="ChEBI" id="CHEBI:59918"/>
        <dbReference type="EC" id="3.6.1.7"/>
    </reaction>
</comment>
<dbReference type="OrthoDB" id="5295388at2"/>